<keyword evidence="2" id="KW-1185">Reference proteome</keyword>
<reference evidence="1 2" key="1">
    <citation type="journal article" date="2012" name="Genet. Mol. Biol.">
        <title>Analysis of 16S rRNA and mxaF genes revealing insights into Methylobacterium niche-specific plant association.</title>
        <authorList>
            <person name="Dourado M.N."/>
            <person name="Andreote F.D."/>
            <person name="Dini-Andreote F."/>
            <person name="Conti R."/>
            <person name="Araujo J.M."/>
            <person name="Araujo W.L."/>
        </authorList>
    </citation>
    <scope>NUCLEOTIDE SEQUENCE [LARGE SCALE GENOMIC DNA]</scope>
    <source>
        <strain evidence="1 2">SR1.6/4</strain>
    </source>
</reference>
<evidence type="ECO:0000313" key="2">
    <source>
        <dbReference type="Proteomes" id="UP001349262"/>
    </source>
</evidence>
<organism evidence="1 2">
    <name type="scientific">Methylobacterium radiotolerans</name>
    <dbReference type="NCBI Taxonomy" id="31998"/>
    <lineage>
        <taxon>Bacteria</taxon>
        <taxon>Pseudomonadati</taxon>
        <taxon>Pseudomonadota</taxon>
        <taxon>Alphaproteobacteria</taxon>
        <taxon>Hyphomicrobiales</taxon>
        <taxon>Methylobacteriaceae</taxon>
        <taxon>Methylobacterium</taxon>
    </lineage>
</organism>
<protein>
    <submittedName>
        <fullName evidence="1">Uncharacterized protein</fullName>
    </submittedName>
</protein>
<proteinExistence type="predicted"/>
<gene>
    <name evidence="1" type="ORF">MRSR164_11970</name>
</gene>
<sequence length="211" mass="22888">MTVDWIDPQKGAELMREHDARGFWGVVARCGFADGTGKAPSQRALQLGVAKTGAKTGTWLWSEDFLRVMLKGKGHPVYRENGEPAATHRTANALIQEAVTLLHDSNPAWNGPKADPFTDMDPARAQALRLQFEGVAAEVAEERGVQAALDAVAGPLAVILRAVDRGHPTFARAVTLLHRAVRDLKSIDDTHPLVRYDILPSGYRLPVTSGP</sequence>
<dbReference type="Proteomes" id="UP001349262">
    <property type="component" value="Unassembled WGS sequence"/>
</dbReference>
<evidence type="ECO:0000313" key="1">
    <source>
        <dbReference type="EMBL" id="MEE7457471.1"/>
    </source>
</evidence>
<dbReference type="EMBL" id="MLBY01000004">
    <property type="protein sequence ID" value="MEE7457471.1"/>
    <property type="molecule type" value="Genomic_DNA"/>
</dbReference>
<accession>A0ABU7TA45</accession>
<comment type="caution">
    <text evidence="1">The sequence shown here is derived from an EMBL/GenBank/DDBJ whole genome shotgun (WGS) entry which is preliminary data.</text>
</comment>
<name>A0ABU7TA45_9HYPH</name>